<accession>C5B5X1</accession>
<evidence type="ECO:0000256" key="1">
    <source>
        <dbReference type="SAM" id="SignalP"/>
    </source>
</evidence>
<reference evidence="2 3" key="1">
    <citation type="journal article" date="2009" name="PLoS ONE">
        <title>Methylobacterium genome sequences: a reference blueprint to investigate microbial metabolism of C1 compounds from natural and industrial sources.</title>
        <authorList>
            <person name="Vuilleumier S."/>
            <person name="Chistoserdova L."/>
            <person name="Lee M.-C."/>
            <person name="Bringel F."/>
            <person name="Lajus A."/>
            <person name="Zhou Y."/>
            <person name="Gourion B."/>
            <person name="Barbe V."/>
            <person name="Chang J."/>
            <person name="Cruveiller S."/>
            <person name="Dossat C."/>
            <person name="Gillett W."/>
            <person name="Gruffaz C."/>
            <person name="Haugen E."/>
            <person name="Hourcade E."/>
            <person name="Levy R."/>
            <person name="Mangenot S."/>
            <person name="Muller E."/>
            <person name="Nadalig T."/>
            <person name="Pagni M."/>
            <person name="Penny C."/>
            <person name="Peyraud R."/>
            <person name="Robinson D.G."/>
            <person name="Roche D."/>
            <person name="Rouy Z."/>
            <person name="Saenampechek C."/>
            <person name="Salvignol G."/>
            <person name="Vallenet D."/>
            <person name="Wu Z."/>
            <person name="Marx C.J."/>
            <person name="Vorholt J.A."/>
            <person name="Olson M.V."/>
            <person name="Kaul R."/>
            <person name="Weissenbach J."/>
            <person name="Medigue C."/>
            <person name="Lidstrom M.E."/>
        </authorList>
    </citation>
    <scope>NUCLEOTIDE SEQUENCE [LARGE SCALE GENOMIC DNA]</scope>
    <source>
        <strain evidence="3">ATCC 14718 / DSM 1338 / JCM 2805 / NCIMB 9133 / AM1</strain>
    </source>
</reference>
<organism evidence="2 3">
    <name type="scientific">Methylorubrum extorquens (strain ATCC 14718 / DSM 1338 / JCM 2805 / NCIMB 9133 / AM1)</name>
    <name type="common">Methylobacterium extorquens</name>
    <dbReference type="NCBI Taxonomy" id="272630"/>
    <lineage>
        <taxon>Bacteria</taxon>
        <taxon>Pseudomonadati</taxon>
        <taxon>Pseudomonadota</taxon>
        <taxon>Alphaproteobacteria</taxon>
        <taxon>Hyphomicrobiales</taxon>
        <taxon>Methylobacteriaceae</taxon>
        <taxon>Methylorubrum</taxon>
    </lineage>
</organism>
<gene>
    <name evidence="2" type="ordered locus">MexAM1_META2p1073</name>
</gene>
<protein>
    <submittedName>
        <fullName evidence="2">Uncharacterized protein</fullName>
    </submittedName>
</protein>
<evidence type="ECO:0000313" key="2">
    <source>
        <dbReference type="EMBL" id="ACS43853.1"/>
    </source>
</evidence>
<keyword evidence="2" id="KW-0614">Plasmid</keyword>
<dbReference type="KEGG" id="mea:Mex_2p1073"/>
<feature type="chain" id="PRO_5002948341" evidence="1">
    <location>
        <begin position="20"/>
        <end position="244"/>
    </location>
</feature>
<dbReference type="HOGENOM" id="CLU_1136993_0_0_5"/>
<proteinExistence type="predicted"/>
<dbReference type="OrthoDB" id="7204430at2"/>
<name>C5B5X1_METEA</name>
<geneLocation type="plasmid" evidence="2 3">
    <name>megaplasmid</name>
</geneLocation>
<keyword evidence="3" id="KW-1185">Reference proteome</keyword>
<feature type="signal peptide" evidence="1">
    <location>
        <begin position="1"/>
        <end position="19"/>
    </location>
</feature>
<dbReference type="EMBL" id="CP001511">
    <property type="protein sequence ID" value="ACS43853.1"/>
    <property type="molecule type" value="Genomic_DNA"/>
</dbReference>
<keyword evidence="1" id="KW-0732">Signal</keyword>
<dbReference type="AlphaFoldDB" id="C5B5X1"/>
<sequence length="244" mass="25322">MKHASIVLAFAVAATAAHAVGPQRGGPLRRTVCEGVFESGSGMAGSLVGETCSLKADSDAERLVQSVCGQKAVCRVEAMVRAADPGAIVKVLGVRQVAMAPAETSPYLERVAGRLDGVLAPAGAGCDNPQDTPDDRISVLLDGLNGAAIQIHGRYCAVTSGSGDKVSDAGFQAVLRGNCAKAGVPDADLRTGRAGEKTEIVVSVPSSGPVRIDGEALVRCPIRQTYTPRWWIDGSHTFRGRYPQ</sequence>
<evidence type="ECO:0000313" key="3">
    <source>
        <dbReference type="Proteomes" id="UP000009081"/>
    </source>
</evidence>
<dbReference type="RefSeq" id="WP_003606521.1">
    <property type="nucleotide sequence ID" value="NC_012811.1"/>
</dbReference>
<dbReference type="Proteomes" id="UP000009081">
    <property type="component" value="Plasmid megaplasmid"/>
</dbReference>